<dbReference type="PANTHER" id="PTHR42911:SF1">
    <property type="entry name" value="MODULATOR OF FTSH PROTEASE HFLC"/>
    <property type="match status" value="1"/>
</dbReference>
<keyword evidence="4" id="KW-1133">Transmembrane helix</keyword>
<dbReference type="PIRSF" id="PIRSF005651">
    <property type="entry name" value="HflC"/>
    <property type="match status" value="1"/>
</dbReference>
<name>A0A170PKU1_9ZZZZ</name>
<dbReference type="InterPro" id="IPR036013">
    <property type="entry name" value="Band_7/SPFH_dom_sf"/>
</dbReference>
<accession>A0A170PKU1</accession>
<reference evidence="8" key="1">
    <citation type="submission" date="2015-10" db="EMBL/GenBank/DDBJ databases">
        <authorList>
            <person name="Gilbert D.G."/>
        </authorList>
    </citation>
    <scope>NUCLEOTIDE SEQUENCE</scope>
</reference>
<evidence type="ECO:0000256" key="5">
    <source>
        <dbReference type="ARBA" id="ARBA00023136"/>
    </source>
</evidence>
<dbReference type="NCBIfam" id="TIGR01932">
    <property type="entry name" value="hflC"/>
    <property type="match status" value="2"/>
</dbReference>
<dbReference type="GO" id="GO:0016020">
    <property type="term" value="C:membrane"/>
    <property type="evidence" value="ECO:0007669"/>
    <property type="project" value="UniProtKB-SubCell"/>
</dbReference>
<dbReference type="InterPro" id="IPR001107">
    <property type="entry name" value="Band_7"/>
</dbReference>
<gene>
    <name evidence="8" type="ORF">MGWOODY_Tha467</name>
</gene>
<evidence type="ECO:0000256" key="3">
    <source>
        <dbReference type="ARBA" id="ARBA00022692"/>
    </source>
</evidence>
<evidence type="ECO:0000256" key="1">
    <source>
        <dbReference type="ARBA" id="ARBA00004370"/>
    </source>
</evidence>
<dbReference type="Gene3D" id="3.30.479.30">
    <property type="entry name" value="Band 7 domain"/>
    <property type="match status" value="1"/>
</dbReference>
<dbReference type="SMART" id="SM00244">
    <property type="entry name" value="PHB"/>
    <property type="match status" value="1"/>
</dbReference>
<comment type="subcellular location">
    <subcellularLocation>
        <location evidence="1">Membrane</location>
    </subcellularLocation>
</comment>
<dbReference type="Pfam" id="PF01145">
    <property type="entry name" value="Band_7"/>
    <property type="match status" value="1"/>
</dbReference>
<feature type="region of interest" description="Disordered" evidence="6">
    <location>
        <begin position="187"/>
        <end position="210"/>
    </location>
</feature>
<keyword evidence="3" id="KW-0812">Transmembrane</keyword>
<evidence type="ECO:0000313" key="8">
    <source>
        <dbReference type="EMBL" id="CUS40512.1"/>
    </source>
</evidence>
<dbReference type="PANTHER" id="PTHR42911">
    <property type="entry name" value="MODULATOR OF FTSH PROTEASE HFLC"/>
    <property type="match status" value="1"/>
</dbReference>
<evidence type="ECO:0000256" key="4">
    <source>
        <dbReference type="ARBA" id="ARBA00022989"/>
    </source>
</evidence>
<feature type="domain" description="Band 7" evidence="7">
    <location>
        <begin position="21"/>
        <end position="185"/>
    </location>
</feature>
<evidence type="ECO:0000256" key="2">
    <source>
        <dbReference type="ARBA" id="ARBA00007862"/>
    </source>
</evidence>
<dbReference type="InterPro" id="IPR010200">
    <property type="entry name" value="HflC"/>
</dbReference>
<dbReference type="SUPFAM" id="SSF117892">
    <property type="entry name" value="Band 7/SPFH domain"/>
    <property type="match status" value="1"/>
</dbReference>
<protein>
    <submittedName>
        <fullName evidence="8">HflC protein</fullName>
    </submittedName>
</protein>
<evidence type="ECO:0000259" key="7">
    <source>
        <dbReference type="SMART" id="SM00244"/>
    </source>
</evidence>
<dbReference type="EMBL" id="CZQC01000018">
    <property type="protein sequence ID" value="CUS40512.1"/>
    <property type="molecule type" value="Genomic_DNA"/>
</dbReference>
<comment type="similarity">
    <text evidence="2">Belongs to the band 7/mec-2 family. HflC subfamily.</text>
</comment>
<evidence type="ECO:0000256" key="6">
    <source>
        <dbReference type="SAM" id="MobiDB-lite"/>
    </source>
</evidence>
<proteinExistence type="inferred from homology"/>
<dbReference type="CDD" id="cd03405">
    <property type="entry name" value="SPFH_HflC"/>
    <property type="match status" value="1"/>
</dbReference>
<organism evidence="8">
    <name type="scientific">hydrothermal vent metagenome</name>
    <dbReference type="NCBI Taxonomy" id="652676"/>
    <lineage>
        <taxon>unclassified sequences</taxon>
        <taxon>metagenomes</taxon>
        <taxon>ecological metagenomes</taxon>
    </lineage>
</organism>
<sequence length="289" mass="32757">MSPKSTIFLILIAVAGLIASQSIYVINETERAIKLTFGEVVQADIEPGLHFKTPFIDVVKRFDARVLALDTNPSRFLTSDKKYVIVDSFAKWRIKDVNAYYKAASGNRMQAENLLANLASKGLRDEIAARTLREVVSGERDELMTKLTTALNIETQKELGMEVLDVRVKAIDLPEDLSNSVYNRMSAERGREAREHRSQGKELAEGIQADADRQKTVLEAEAYRDAERTRGEGDAEAARVYASAYNRDPEFYAFTRSLKAYQETFRENDVILMKPDSDFFRYFKDSKGK</sequence>
<dbReference type="AlphaFoldDB" id="A0A170PKU1"/>
<keyword evidence="5" id="KW-0472">Membrane</keyword>